<dbReference type="InterPro" id="IPR046866">
    <property type="entry name" value="FapA_N"/>
</dbReference>
<evidence type="ECO:0000259" key="1">
    <source>
        <dbReference type="SMART" id="SM01245"/>
    </source>
</evidence>
<dbReference type="Pfam" id="PF20250">
    <property type="entry name" value="FapA_N"/>
    <property type="match status" value="1"/>
</dbReference>
<dbReference type="PANTHER" id="PTHR38032">
    <property type="entry name" value="POLYMERASE-RELATED"/>
    <property type="match status" value="1"/>
</dbReference>
<reference evidence="2 3" key="1">
    <citation type="submission" date="2019-02" db="EMBL/GenBank/DDBJ databases">
        <title>Genome sequencing of Clostridium botulinum clinical isolates.</title>
        <authorList>
            <person name="Brunt J."/>
            <person name="Van Vliet A.H.M."/>
            <person name="Stringer S.C."/>
            <person name="Grant K.A."/>
            <person name="Carter A.C."/>
            <person name="Peck M.W."/>
        </authorList>
    </citation>
    <scope>NUCLEOTIDE SEQUENCE [LARGE SCALE GENOMIC DNA]</scope>
    <source>
        <strain evidence="2 3">R1125/03</strain>
    </source>
</reference>
<dbReference type="InterPro" id="IPR032782">
    <property type="entry name" value="KhpB_N"/>
</dbReference>
<dbReference type="InterPro" id="IPR005646">
    <property type="entry name" value="FapA"/>
</dbReference>
<dbReference type="AlphaFoldDB" id="A0A6M0SWQ5"/>
<evidence type="ECO:0000313" key="3">
    <source>
        <dbReference type="Proteomes" id="UP000473089"/>
    </source>
</evidence>
<dbReference type="Gene3D" id="3.30.30.80">
    <property type="entry name" value="probable RNA-binding protein from clostridium symbiosum atcc 14940"/>
    <property type="match status" value="1"/>
</dbReference>
<accession>A0A6M0SWQ5</accession>
<organism evidence="2 3">
    <name type="scientific">Clostridium botulinum</name>
    <dbReference type="NCBI Taxonomy" id="1491"/>
    <lineage>
        <taxon>Bacteria</taxon>
        <taxon>Bacillati</taxon>
        <taxon>Bacillota</taxon>
        <taxon>Clostridia</taxon>
        <taxon>Eubacteriales</taxon>
        <taxon>Clostridiaceae</taxon>
        <taxon>Clostridium</taxon>
    </lineage>
</organism>
<feature type="domain" description="RNA-binding protein KhpB N-terminal" evidence="1">
    <location>
        <begin position="5"/>
        <end position="52"/>
    </location>
</feature>
<protein>
    <submittedName>
        <fullName evidence="2">DUF342 domain-containing protein</fullName>
    </submittedName>
</protein>
<evidence type="ECO:0000313" key="2">
    <source>
        <dbReference type="EMBL" id="NFA59938.1"/>
    </source>
</evidence>
<dbReference type="Pfam" id="PF14804">
    <property type="entry name" value="Jag_N"/>
    <property type="match status" value="1"/>
</dbReference>
<dbReference type="EMBL" id="SGJP01000010">
    <property type="protein sequence ID" value="NFA59938.1"/>
    <property type="molecule type" value="Genomic_DNA"/>
</dbReference>
<dbReference type="PANTHER" id="PTHR38032:SF1">
    <property type="entry name" value="RNA-BINDING PROTEIN KHPB N-TERMINAL DOMAIN-CONTAINING PROTEIN"/>
    <property type="match status" value="1"/>
</dbReference>
<comment type="caution">
    <text evidence="2">The sequence shown here is derived from an EMBL/GenBank/DDBJ whole genome shotgun (WGS) entry which is preliminary data.</text>
</comment>
<proteinExistence type="predicted"/>
<dbReference type="InterPro" id="IPR046865">
    <property type="entry name" value="FapA_b_solenoid"/>
</dbReference>
<name>A0A6M0SWQ5_CLOBO</name>
<dbReference type="Pfam" id="PF03961">
    <property type="entry name" value="FapA"/>
    <property type="match status" value="1"/>
</dbReference>
<dbReference type="Proteomes" id="UP000473089">
    <property type="component" value="Unassembled WGS sequence"/>
</dbReference>
<gene>
    <name evidence="2" type="ORF">EXM42_05905</name>
</gene>
<dbReference type="InterPro" id="IPR038247">
    <property type="entry name" value="Jag_N_dom_sf"/>
</dbReference>
<sequence length="677" mass="76178">MKKTIYSCSTLDKCINKACKELGVKEEELNYEIVEEKQGFFMKKTTILVNSEENLSNIEKDKDSIEDNDDEVNHNKDQEIIETEEPISEEDIEVNNGKVKIAKNQVIVTNAKEGGKPAAISPGDNITVLVDGERIKYRKEVFEENKIEVIFDEVKAHRDLNVKTDNNNMEAYISVIYKPEIKYGLKDIEGKNYLILNSCKIEEKDPPYYTEEEIMETLKKMGIVYGIVEENLKQCTKNNCIELLIAKGKETINEEDESVEIKFTTDDEEVKLIEDKTGNVDFKSIGSVESVKPGEVLAVRKKGKEGQDGIDIKGIVKKYKQGKKIILKPGQGTALRDEDTIEATIEGKPCVKSNIFYVYQVHEVKGDVDISTGNITFVGDVVVQGSVKEGMKVEAGNSVEIKKHVERSEIISKSNLNIGGNIINADIYGGGEDTLKVMVLNKLEKLKDILTELISAVEEIKRFNLLGEGKKDGEIIKILIENKFKSLTKICIAIMANINMCRSDDKEDELVRIIRKKLIGLGPVHIKNYRELDQIIDLIEEKMQMCKERLSLPVNVNISYCQDSKVQSTGDIYVTGKGEYISKLTSNNNIYFTKDGSVARGGHITAKNEIRCKEVGSEAGVITKLQILQKGHIYVDVAYQNTIFIIGDREYLLETPSKAIHAYLDKKGEITVEKFLL</sequence>
<dbReference type="SMART" id="SM01245">
    <property type="entry name" value="Jag_N"/>
    <property type="match status" value="1"/>
</dbReference>